<feature type="region of interest" description="Disordered" evidence="1">
    <location>
        <begin position="1"/>
        <end position="91"/>
    </location>
</feature>
<proteinExistence type="predicted"/>
<keyword evidence="2" id="KW-1185">Reference proteome</keyword>
<accession>A0A915N693</accession>
<evidence type="ECO:0000256" key="1">
    <source>
        <dbReference type="SAM" id="MobiDB-lite"/>
    </source>
</evidence>
<dbReference type="AlphaFoldDB" id="A0A915N693"/>
<feature type="compositionally biased region" description="Basic and acidic residues" evidence="1">
    <location>
        <begin position="1"/>
        <end position="15"/>
    </location>
</feature>
<evidence type="ECO:0000313" key="3">
    <source>
        <dbReference type="WBParaSite" id="scaffold7492_cov208.g12096"/>
    </source>
</evidence>
<evidence type="ECO:0000313" key="2">
    <source>
        <dbReference type="Proteomes" id="UP000887561"/>
    </source>
</evidence>
<reference evidence="3" key="1">
    <citation type="submission" date="2022-11" db="UniProtKB">
        <authorList>
            <consortium name="WormBaseParasite"/>
        </authorList>
    </citation>
    <scope>IDENTIFICATION</scope>
</reference>
<organism evidence="2 3">
    <name type="scientific">Meloidogyne javanica</name>
    <name type="common">Root-knot nematode worm</name>
    <dbReference type="NCBI Taxonomy" id="6303"/>
    <lineage>
        <taxon>Eukaryota</taxon>
        <taxon>Metazoa</taxon>
        <taxon>Ecdysozoa</taxon>
        <taxon>Nematoda</taxon>
        <taxon>Chromadorea</taxon>
        <taxon>Rhabditida</taxon>
        <taxon>Tylenchina</taxon>
        <taxon>Tylenchomorpha</taxon>
        <taxon>Tylenchoidea</taxon>
        <taxon>Meloidogynidae</taxon>
        <taxon>Meloidogyninae</taxon>
        <taxon>Meloidogyne</taxon>
        <taxon>Meloidogyne incognita group</taxon>
    </lineage>
</organism>
<sequence>MNRDEKEKPEEEKMTRSARSIVITTADSEYGPEVNTAIQGDAESAKTAPEDGKSVTAPVDVEQAQTDDGETEKGEDNEAMTPVETKTLPEV</sequence>
<protein>
    <submittedName>
        <fullName evidence="3">Uncharacterized protein</fullName>
    </submittedName>
</protein>
<dbReference type="Proteomes" id="UP000887561">
    <property type="component" value="Unplaced"/>
</dbReference>
<dbReference type="WBParaSite" id="scaffold7492_cov208.g12096">
    <property type="protein sequence ID" value="scaffold7492_cov208.g12096"/>
    <property type="gene ID" value="scaffold7492_cov208.g12096"/>
</dbReference>
<name>A0A915N693_MELJA</name>